<dbReference type="Proteomes" id="UP000007838">
    <property type="component" value="Chromosome"/>
</dbReference>
<evidence type="ECO:0008006" key="4">
    <source>
        <dbReference type="Google" id="ProtNLM"/>
    </source>
</evidence>
<accession>G8LD28</accession>
<dbReference type="InterPro" id="IPR010718">
    <property type="entry name" value="DUF1294"/>
</dbReference>
<keyword evidence="1" id="KW-0472">Membrane</keyword>
<dbReference type="Pfam" id="PF06961">
    <property type="entry name" value="DUF1294"/>
    <property type="match status" value="1"/>
</dbReference>
<evidence type="ECO:0000313" key="3">
    <source>
        <dbReference type="Proteomes" id="UP000007838"/>
    </source>
</evidence>
<keyword evidence="1" id="KW-1133">Transmembrane helix</keyword>
<dbReference type="HOGENOM" id="CLU_091970_1_2_6"/>
<dbReference type="KEGG" id="eec:EcWSU1_02416"/>
<feature type="transmembrane region" description="Helical" evidence="1">
    <location>
        <begin position="72"/>
        <end position="89"/>
    </location>
</feature>
<protein>
    <recommendedName>
        <fullName evidence="4">DUF1294 domain-containing protein</fullName>
    </recommendedName>
</protein>
<reference evidence="2 3" key="1">
    <citation type="journal article" date="2011" name="Stand. Genomic Sci.">
        <title>Complete genome of the onion pathogen Enterobacter cloacae EcWSU1.</title>
        <authorList>
            <person name="Humann J.L."/>
            <person name="Wildung M."/>
            <person name="Cheng C.H."/>
            <person name="Lee T."/>
            <person name="Stewart J.E."/>
            <person name="Drew J.C."/>
            <person name="Triplett E.W."/>
            <person name="Main D."/>
            <person name="Schroeder B.K."/>
        </authorList>
    </citation>
    <scope>NUCLEOTIDE SEQUENCE [LARGE SCALE GENOMIC DNA]</scope>
    <source>
        <strain evidence="2 3">EcWSU1</strain>
    </source>
</reference>
<gene>
    <name evidence="2" type="ORF">EcWSU1_02416</name>
</gene>
<keyword evidence="1" id="KW-0812">Transmembrane</keyword>
<sequence length="161" mass="18225">MPCMVRIVAPNASTFYRILNCGRQQPCFVISRIMRLRHTLNIPVAYAMTLNRFCYLLLLIAAIGSLFTSHPFILWLLLINVLTLATYGADKMAARRAMRRVPEATLLVFGLIGGWPGAIIGQQLFRHKTQKQPFKTYFIVSVIVSISAMVAVYQLFPVLTY</sequence>
<evidence type="ECO:0000313" key="2">
    <source>
        <dbReference type="EMBL" id="AEW73851.1"/>
    </source>
</evidence>
<proteinExistence type="predicted"/>
<feature type="transmembrane region" description="Helical" evidence="1">
    <location>
        <begin position="44"/>
        <end position="66"/>
    </location>
</feature>
<name>G8LD28_9ENTR</name>
<feature type="transmembrane region" description="Helical" evidence="1">
    <location>
        <begin position="137"/>
        <end position="156"/>
    </location>
</feature>
<dbReference type="EMBL" id="CP002886">
    <property type="protein sequence ID" value="AEW73851.1"/>
    <property type="molecule type" value="Genomic_DNA"/>
</dbReference>
<dbReference type="eggNOG" id="COG3326">
    <property type="taxonomic scope" value="Bacteria"/>
</dbReference>
<evidence type="ECO:0000256" key="1">
    <source>
        <dbReference type="SAM" id="Phobius"/>
    </source>
</evidence>
<organism evidence="2 3">
    <name type="scientific">Enterobacter ludwigii</name>
    <dbReference type="NCBI Taxonomy" id="299767"/>
    <lineage>
        <taxon>Bacteria</taxon>
        <taxon>Pseudomonadati</taxon>
        <taxon>Pseudomonadota</taxon>
        <taxon>Gammaproteobacteria</taxon>
        <taxon>Enterobacterales</taxon>
        <taxon>Enterobacteriaceae</taxon>
        <taxon>Enterobacter</taxon>
        <taxon>Enterobacter cloacae complex</taxon>
    </lineage>
</organism>
<dbReference type="AlphaFoldDB" id="G8LD28"/>